<dbReference type="InterPro" id="IPR022645">
    <property type="entry name" value="SecD/SecF_bac"/>
</dbReference>
<dbReference type="InterPro" id="IPR022646">
    <property type="entry name" value="SecD/SecF_CS"/>
</dbReference>
<evidence type="ECO:0000256" key="6">
    <source>
        <dbReference type="ARBA" id="ARBA00022989"/>
    </source>
</evidence>
<dbReference type="EMBL" id="JBHSKS010000019">
    <property type="protein sequence ID" value="MFC5193429.1"/>
    <property type="molecule type" value="Genomic_DNA"/>
</dbReference>
<evidence type="ECO:0000313" key="16">
    <source>
        <dbReference type="Proteomes" id="UP001596163"/>
    </source>
</evidence>
<dbReference type="Proteomes" id="UP001596163">
    <property type="component" value="Unassembled WGS sequence"/>
</dbReference>
<evidence type="ECO:0000259" key="13">
    <source>
        <dbReference type="Pfam" id="PF21760"/>
    </source>
</evidence>
<comment type="function">
    <text evidence="9">Part of the Sec protein translocase complex. Interacts with the SecYEG preprotein conducting channel. SecDF uses the proton motive force (PMF) to complete protein translocation after the ATP-dependent function of SecA.</text>
</comment>
<evidence type="ECO:0000256" key="8">
    <source>
        <dbReference type="ARBA" id="ARBA00023136"/>
    </source>
</evidence>
<dbReference type="Gene3D" id="1.20.1640.10">
    <property type="entry name" value="Multidrug efflux transporter AcrB transmembrane domain"/>
    <property type="match status" value="2"/>
</dbReference>
<comment type="subunit">
    <text evidence="10">Forms a complex with SecD. Part of the essential Sec protein translocation apparatus which comprises SecA, SecYEG and auxiliary proteins SecDF. Other proteins may also be involved.</text>
</comment>
<accession>A0ABW0C0J2</accession>
<dbReference type="PRINTS" id="PR01755">
    <property type="entry name" value="SECFTRNLCASE"/>
</dbReference>
<feature type="domain" description="Protein translocase subunit SecDF P1" evidence="13">
    <location>
        <begin position="184"/>
        <end position="242"/>
    </location>
</feature>
<feature type="transmembrane region" description="Helical" evidence="9">
    <location>
        <begin position="504"/>
        <end position="523"/>
    </location>
</feature>
<gene>
    <name evidence="15" type="primary">secDF</name>
    <name evidence="9" type="synonym">secD</name>
    <name evidence="10" type="synonym">secF</name>
    <name evidence="15" type="ORF">ACFPIK_16775</name>
</gene>
<feature type="transmembrane region" description="Helical" evidence="9">
    <location>
        <begin position="554"/>
        <end position="575"/>
    </location>
</feature>
<comment type="caution">
    <text evidence="9">Lacks conserved residue(s) required for the propagation of feature annotation.</text>
</comment>
<feature type="domain" description="Protein export membrane protein SecD/SecF C-terminal" evidence="12">
    <location>
        <begin position="484"/>
        <end position="656"/>
    </location>
</feature>
<keyword evidence="16" id="KW-1185">Reference proteome</keyword>
<dbReference type="Pfam" id="PF21760">
    <property type="entry name" value="SecD_1st"/>
    <property type="match status" value="1"/>
</dbReference>
<dbReference type="NCBIfam" id="TIGR01129">
    <property type="entry name" value="secD"/>
    <property type="match status" value="1"/>
</dbReference>
<name>A0ABW0C0J2_9BACT</name>
<dbReference type="InterPro" id="IPR005665">
    <property type="entry name" value="SecF_bac"/>
</dbReference>
<evidence type="ECO:0000256" key="7">
    <source>
        <dbReference type="ARBA" id="ARBA00023010"/>
    </source>
</evidence>
<keyword evidence="5 9" id="KW-0653">Protein transport</keyword>
<dbReference type="Gene3D" id="3.30.70.3220">
    <property type="match status" value="1"/>
</dbReference>
<comment type="subcellular location">
    <subcellularLocation>
        <location evidence="1 9">Cell membrane</location>
        <topology evidence="1 9">Multi-pass membrane protein</topology>
    </subcellularLocation>
</comment>
<evidence type="ECO:0000256" key="5">
    <source>
        <dbReference type="ARBA" id="ARBA00022927"/>
    </source>
</evidence>
<protein>
    <recommendedName>
        <fullName evidence="9 10">Multifunctional fusion protein</fullName>
    </recommendedName>
    <domain>
        <recommendedName>
            <fullName evidence="9">Protein translocase subunit SecD</fullName>
        </recommendedName>
    </domain>
    <domain>
        <recommendedName>
            <fullName evidence="10">Protein-export membrane protein SecF</fullName>
        </recommendedName>
    </domain>
</protein>
<feature type="transmembrane region" description="Helical" evidence="9">
    <location>
        <begin position="627"/>
        <end position="651"/>
    </location>
</feature>
<evidence type="ECO:0000256" key="3">
    <source>
        <dbReference type="ARBA" id="ARBA00022475"/>
    </source>
</evidence>
<comment type="similarity">
    <text evidence="10">Belongs to the SecD/SecF family. SecF subfamily.</text>
</comment>
<feature type="transmembrane region" description="Helical" evidence="9">
    <location>
        <begin position="821"/>
        <end position="840"/>
    </location>
</feature>
<dbReference type="InterPro" id="IPR048634">
    <property type="entry name" value="SecD_SecF_C"/>
</dbReference>
<organism evidence="15 16">
    <name type="scientific">Algoriphagus aquatilis</name>
    <dbReference type="NCBI Taxonomy" id="490186"/>
    <lineage>
        <taxon>Bacteria</taxon>
        <taxon>Pseudomonadati</taxon>
        <taxon>Bacteroidota</taxon>
        <taxon>Cytophagia</taxon>
        <taxon>Cytophagales</taxon>
        <taxon>Cyclobacteriaceae</taxon>
        <taxon>Algoriphagus</taxon>
    </lineage>
</organism>
<dbReference type="NCBIfam" id="TIGR00916">
    <property type="entry name" value="2A0604s01"/>
    <property type="match status" value="2"/>
</dbReference>
<dbReference type="PANTHER" id="PTHR30081:SF1">
    <property type="entry name" value="PROTEIN TRANSLOCASE SUBUNIT SECD"/>
    <property type="match status" value="1"/>
</dbReference>
<evidence type="ECO:0000256" key="10">
    <source>
        <dbReference type="HAMAP-Rule" id="MF_01464"/>
    </source>
</evidence>
<evidence type="ECO:0000259" key="12">
    <source>
        <dbReference type="Pfam" id="PF02355"/>
    </source>
</evidence>
<comment type="caution">
    <text evidence="15">The sequence shown here is derived from an EMBL/GenBank/DDBJ whole genome shotgun (WGS) entry which is preliminary data.</text>
</comment>
<keyword evidence="7 9" id="KW-0811">Translocation</keyword>
<feature type="domain" description="Protein export membrane protein SecD/SecF C-terminal" evidence="12">
    <location>
        <begin position="800"/>
        <end position="984"/>
    </location>
</feature>
<feature type="transmembrane region" description="Helical" evidence="9">
    <location>
        <begin position="596"/>
        <end position="621"/>
    </location>
</feature>
<dbReference type="NCBIfam" id="NF009585">
    <property type="entry name" value="PRK13024.1-5"/>
    <property type="match status" value="1"/>
</dbReference>
<feature type="region of interest" description="Disordered" evidence="11">
    <location>
        <begin position="271"/>
        <end position="295"/>
    </location>
</feature>
<dbReference type="PANTHER" id="PTHR30081">
    <property type="entry name" value="PROTEIN-EXPORT MEMBRANE PROTEIN SEC"/>
    <property type="match status" value="1"/>
</dbReference>
<keyword evidence="4 9" id="KW-0812">Transmembrane</keyword>
<dbReference type="HAMAP" id="MF_01464_B">
    <property type="entry name" value="SecF_B"/>
    <property type="match status" value="1"/>
</dbReference>
<keyword evidence="2 9" id="KW-0813">Transport</keyword>
<reference evidence="16" key="1">
    <citation type="journal article" date="2019" name="Int. J. Syst. Evol. Microbiol.">
        <title>The Global Catalogue of Microorganisms (GCM) 10K type strain sequencing project: providing services to taxonomists for standard genome sequencing and annotation.</title>
        <authorList>
            <consortium name="The Broad Institute Genomics Platform"/>
            <consortium name="The Broad Institute Genome Sequencing Center for Infectious Disease"/>
            <person name="Wu L."/>
            <person name="Ma J."/>
        </authorList>
    </citation>
    <scope>NUCLEOTIDE SEQUENCE [LARGE SCALE GENOMIC DNA]</scope>
    <source>
        <strain evidence="16">CGMCC 1.7030</strain>
    </source>
</reference>
<keyword evidence="6 9" id="KW-1133">Transmembrane helix</keyword>
<dbReference type="InterPro" id="IPR005791">
    <property type="entry name" value="SecD"/>
</dbReference>
<feature type="transmembrane region" description="Helical" evidence="9">
    <location>
        <begin position="881"/>
        <end position="901"/>
    </location>
</feature>
<evidence type="ECO:0000313" key="15">
    <source>
        <dbReference type="EMBL" id="MFC5193429.1"/>
    </source>
</evidence>
<feature type="transmembrane region" description="Helical" evidence="9">
    <location>
        <begin position="7"/>
        <end position="27"/>
    </location>
</feature>
<sequence>MQNKGVIVFLTVIITALCLYYLSFTLVSNGVQQKATEYATDASGNVDFAKRRAYLDSVWRQPVYNFLGADFTYQEVKETELGLGLDLQGGMHVTLEVSPVEIVKGIAGNPKDEAFNKSVDEAREEAKTSNAKFVDLFYASWQRNNPGKSLSSIFATAANRGRISLESSDSDILAIIDTEVENAIDRSFNILRTRIDRFGTSQPNIQRIAGSGRIQIELPGADNQERVRNLLQGVAKLQFWEVLELNEYGGAIETINTTWVADQKASKSTSTVAADSTASDSTAGDSTAVVSPEDSLRNALEKQLEQIDPTNSTGTVSPLITLMKANYGLVYDVRDTVIINRILKNERYKSFLPRDLKLLWGVKPTTAEDGTEVLELYAIKLNKGSDQAPLEGDVVTDARQTLDQTSRPAVSMQMNAEGARKWRKLTSENVGRRIAVVLDDYVYTAPMVNGEIPNGQSEISGNFTLLEAQDLANILKSGSLPAPTQIVEESIIGPTLGKEAQSQGIISMIAGLVLVVLFMAAYYSKGGLVAIAALVFNIFFILGILAQLGTALTLPGIAGIVLTIGMSIDANVLIFERIKEELRNGVGLMASIQAGYSKAFSAILDGNVTTFLTGAILYALGQGPVKGFAIVLMIGIACSFFSSVFITRVIVSWMTKKGDKSTINFSAPFAKNALTSLNIDFLSKRKLAYTVSSTIIVIGLAIAAINGLKFGVDFTGGRSYVVAFNEPVVPSDLKVGLDGEFDGSVEVKTYGASNTLKVTTSYLINEDDDASNKEVESKVKEGIANVTGFTYVENAEQIGDKQFSITGSSKVGATVADDIKASSAEAMIAALIAIFLYILLRFRKWQFSLGSIIALVHDALFVIAAFAIASAFGATFEIDQVFVAAILTVIGYSINDTVIVFDRIRENLENRGTGKLTKVFNDSINQTLGRTLITSFTTLIVVIVLLFFGGEVLRGFSFALFVGITVGTFSSIYIATPVVVDLMKKELENEPAQKEVKKGA</sequence>
<dbReference type="InterPro" id="IPR055344">
    <property type="entry name" value="SecD_SecF_C_bact"/>
</dbReference>
<feature type="transmembrane region" description="Helical" evidence="9">
    <location>
        <begin position="852"/>
        <end position="875"/>
    </location>
</feature>
<dbReference type="NCBIfam" id="TIGR00966">
    <property type="entry name" value="transloc_SecF"/>
    <property type="match status" value="1"/>
</dbReference>
<feature type="transmembrane region" description="Helical" evidence="9">
    <location>
        <begin position="687"/>
        <end position="708"/>
    </location>
</feature>
<proteinExistence type="inferred from homology"/>
<evidence type="ECO:0000256" key="2">
    <source>
        <dbReference type="ARBA" id="ARBA00022448"/>
    </source>
</evidence>
<dbReference type="RefSeq" id="WP_377917368.1">
    <property type="nucleotide sequence ID" value="NZ_JBHSKS010000019.1"/>
</dbReference>
<keyword evidence="3 9" id="KW-1003">Cell membrane</keyword>
<feature type="transmembrane region" description="Helical" evidence="9">
    <location>
        <begin position="528"/>
        <end position="548"/>
    </location>
</feature>
<keyword evidence="8 9" id="KW-0472">Membrane</keyword>
<feature type="transmembrane region" description="Helical" evidence="9">
    <location>
        <begin position="928"/>
        <end position="949"/>
    </location>
</feature>
<dbReference type="InterPro" id="IPR054384">
    <property type="entry name" value="SecDF_P1_head"/>
</dbReference>
<dbReference type="HAMAP" id="MF_01463_B">
    <property type="entry name" value="SecD_B"/>
    <property type="match status" value="1"/>
</dbReference>
<comment type="similarity">
    <text evidence="9">Belongs to the SecD/SecF family. SecD subfamily.</text>
</comment>
<evidence type="ECO:0000256" key="4">
    <source>
        <dbReference type="ARBA" id="ARBA00022692"/>
    </source>
</evidence>
<feature type="transmembrane region" description="Helical" evidence="9">
    <location>
        <begin position="955"/>
        <end position="975"/>
    </location>
</feature>
<feature type="domain" description="SecDF P1 head subdomain" evidence="14">
    <location>
        <begin position="387"/>
        <end position="482"/>
    </location>
</feature>
<feature type="compositionally biased region" description="Low complexity" evidence="11">
    <location>
        <begin position="271"/>
        <end position="288"/>
    </location>
</feature>
<evidence type="ECO:0000259" key="14">
    <source>
        <dbReference type="Pfam" id="PF22599"/>
    </source>
</evidence>
<dbReference type="Pfam" id="PF22599">
    <property type="entry name" value="SecDF_P1_head"/>
    <property type="match status" value="1"/>
</dbReference>
<dbReference type="InterPro" id="IPR022813">
    <property type="entry name" value="SecD/SecF_arch_bac"/>
</dbReference>
<evidence type="ECO:0000256" key="1">
    <source>
        <dbReference type="ARBA" id="ARBA00004651"/>
    </source>
</evidence>
<dbReference type="Pfam" id="PF02355">
    <property type="entry name" value="SecD_SecF_C"/>
    <property type="match status" value="2"/>
</dbReference>
<dbReference type="InterPro" id="IPR048631">
    <property type="entry name" value="SecD_1st"/>
</dbReference>
<evidence type="ECO:0000256" key="11">
    <source>
        <dbReference type="SAM" id="MobiDB-lite"/>
    </source>
</evidence>
<evidence type="ECO:0000256" key="9">
    <source>
        <dbReference type="HAMAP-Rule" id="MF_01463"/>
    </source>
</evidence>
<comment type="subunit">
    <text evidence="9">Forms a complex with SecF. Part of the essential Sec protein translocation apparatus which comprises SecA, SecYEG and auxiliary proteins SecDF. Other proteins may also be involved.</text>
</comment>
<dbReference type="Gene3D" id="3.30.1360.200">
    <property type="match status" value="1"/>
</dbReference>
<dbReference type="SUPFAM" id="SSF82866">
    <property type="entry name" value="Multidrug efflux transporter AcrB transmembrane domain"/>
    <property type="match status" value="2"/>
</dbReference>
<dbReference type="Pfam" id="PF07549">
    <property type="entry name" value="Sec_GG"/>
    <property type="match status" value="2"/>
</dbReference>